<accession>A0A2A2JYH5</accession>
<dbReference type="EMBL" id="LIAE01010038">
    <property type="protein sequence ID" value="PAV66777.1"/>
    <property type="molecule type" value="Genomic_DNA"/>
</dbReference>
<dbReference type="Proteomes" id="UP000218231">
    <property type="component" value="Unassembled WGS sequence"/>
</dbReference>
<reference evidence="5 6" key="1">
    <citation type="journal article" date="2017" name="Curr. Biol.">
        <title>Genome architecture and evolution of a unichromosomal asexual nematode.</title>
        <authorList>
            <person name="Fradin H."/>
            <person name="Zegar C."/>
            <person name="Gutwein M."/>
            <person name="Lucas J."/>
            <person name="Kovtun M."/>
            <person name="Corcoran D."/>
            <person name="Baugh L.R."/>
            <person name="Kiontke K."/>
            <person name="Gunsalus K."/>
            <person name="Fitch D.H."/>
            <person name="Piano F."/>
        </authorList>
    </citation>
    <scope>NUCLEOTIDE SEQUENCE [LARGE SCALE GENOMIC DNA]</scope>
    <source>
        <strain evidence="5">PF1309</strain>
    </source>
</reference>
<dbReference type="GO" id="GO:0008023">
    <property type="term" value="C:transcription elongation factor complex"/>
    <property type="evidence" value="ECO:0007669"/>
    <property type="project" value="TreeGrafter"/>
</dbReference>
<evidence type="ECO:0000313" key="5">
    <source>
        <dbReference type="EMBL" id="PAV66777.1"/>
    </source>
</evidence>
<evidence type="ECO:0000259" key="4">
    <source>
        <dbReference type="PROSITE" id="PS51037"/>
    </source>
</evidence>
<comment type="caution">
    <text evidence="5">The sequence shown here is derived from an EMBL/GenBank/DDBJ whole genome shotgun (WGS) entry which is preliminary data.</text>
</comment>
<dbReference type="InterPro" id="IPR055129">
    <property type="entry name" value="YEATS_dom"/>
</dbReference>
<evidence type="ECO:0000256" key="1">
    <source>
        <dbReference type="ARBA" id="ARBA00023242"/>
    </source>
</evidence>
<dbReference type="InterPro" id="IPR038704">
    <property type="entry name" value="YEAST_sf"/>
</dbReference>
<feature type="domain" description="YEATS" evidence="4">
    <location>
        <begin position="3"/>
        <end position="143"/>
    </location>
</feature>
<proteinExistence type="predicted"/>
<dbReference type="PANTHER" id="PTHR47827">
    <property type="entry name" value="AHD DOMAIN-CONTAINING PROTEIN"/>
    <property type="match status" value="1"/>
</dbReference>
<dbReference type="Pfam" id="PF03366">
    <property type="entry name" value="YEATS"/>
    <property type="match status" value="1"/>
</dbReference>
<dbReference type="Gene3D" id="2.60.40.1970">
    <property type="entry name" value="YEATS domain"/>
    <property type="match status" value="1"/>
</dbReference>
<dbReference type="OrthoDB" id="10053467at2759"/>
<sequence>MSGPKENRVLARVVLGHESTLLDTPDVNGMTHRWTVFVRPICASGCKSFPDRGLIRKVEFDLHETFPNPHRIIKEPPFEVTECGFGSFSLPVTVHFNTPGPKASFKTQYELILSMEKYASNAQDFVCELRDVSDSFLEQIAKYCPTIKKKKRPSGEIDSPPPPILPPPPPKIAKFETRSETPDSIKKEKKKKKEKEVKIKVETDSDKDDKKPKKFSKDNFKKEEKPEKEKEKKKVKEEKDKSGHQKEPKKEKIDTTSHRPESVTLNFASGSSNSEAGSSLVKPSLQKPQAPIKTNSKKEKSITDSSPSTMMTSSSSERSSVSPRQGNTVSSGSTQVTAGEITKRLEAMKDENMIYRVCEFMLSSPQTGSMLNVSSKVLSFDLSGADSTALSKIHRLLSGE</sequence>
<feature type="compositionally biased region" description="Low complexity" evidence="3">
    <location>
        <begin position="268"/>
        <end position="279"/>
    </location>
</feature>
<evidence type="ECO:0000256" key="3">
    <source>
        <dbReference type="SAM" id="MobiDB-lite"/>
    </source>
</evidence>
<gene>
    <name evidence="5" type="ORF">WR25_10502</name>
</gene>
<evidence type="ECO:0000256" key="2">
    <source>
        <dbReference type="PROSITE-ProRule" id="PRU00376"/>
    </source>
</evidence>
<dbReference type="InterPro" id="IPR052790">
    <property type="entry name" value="YEATS_domain"/>
</dbReference>
<comment type="subcellular location">
    <subcellularLocation>
        <location evidence="2">Nucleus</location>
    </subcellularLocation>
</comment>
<feature type="compositionally biased region" description="Basic and acidic residues" evidence="3">
    <location>
        <begin position="173"/>
        <end position="186"/>
    </location>
</feature>
<feature type="compositionally biased region" description="Low complexity" evidence="3">
    <location>
        <begin position="305"/>
        <end position="324"/>
    </location>
</feature>
<organism evidence="5 6">
    <name type="scientific">Diploscapter pachys</name>
    <dbReference type="NCBI Taxonomy" id="2018661"/>
    <lineage>
        <taxon>Eukaryota</taxon>
        <taxon>Metazoa</taxon>
        <taxon>Ecdysozoa</taxon>
        <taxon>Nematoda</taxon>
        <taxon>Chromadorea</taxon>
        <taxon>Rhabditida</taxon>
        <taxon>Rhabditina</taxon>
        <taxon>Rhabditomorpha</taxon>
        <taxon>Rhabditoidea</taxon>
        <taxon>Rhabditidae</taxon>
        <taxon>Diploscapter</taxon>
    </lineage>
</organism>
<dbReference type="STRING" id="2018661.A0A2A2JYH5"/>
<evidence type="ECO:0000313" key="6">
    <source>
        <dbReference type="Proteomes" id="UP000218231"/>
    </source>
</evidence>
<dbReference type="GO" id="GO:0003682">
    <property type="term" value="F:chromatin binding"/>
    <property type="evidence" value="ECO:0007669"/>
    <property type="project" value="TreeGrafter"/>
</dbReference>
<dbReference type="AlphaFoldDB" id="A0A2A2JYH5"/>
<dbReference type="PROSITE" id="PS51037">
    <property type="entry name" value="YEATS"/>
    <property type="match status" value="1"/>
</dbReference>
<name>A0A2A2JYH5_9BILA</name>
<protein>
    <recommendedName>
        <fullName evidence="4">YEATS domain-containing protein</fullName>
    </recommendedName>
</protein>
<feature type="compositionally biased region" description="Pro residues" evidence="3">
    <location>
        <begin position="159"/>
        <end position="171"/>
    </location>
</feature>
<feature type="compositionally biased region" description="Basic and acidic residues" evidence="3">
    <location>
        <begin position="194"/>
        <end position="261"/>
    </location>
</feature>
<feature type="compositionally biased region" description="Polar residues" evidence="3">
    <location>
        <begin position="325"/>
        <end position="337"/>
    </location>
</feature>
<dbReference type="GO" id="GO:0045893">
    <property type="term" value="P:positive regulation of DNA-templated transcription"/>
    <property type="evidence" value="ECO:0007669"/>
    <property type="project" value="TreeGrafter"/>
</dbReference>
<feature type="region of interest" description="Disordered" evidence="3">
    <location>
        <begin position="150"/>
        <end position="337"/>
    </location>
</feature>
<keyword evidence="1 2" id="KW-0539">Nucleus</keyword>
<keyword evidence="6" id="KW-1185">Reference proteome</keyword>
<dbReference type="PANTHER" id="PTHR47827:SF3">
    <property type="entry name" value="AF-9 ANC1 HOMOLOGY DOMAIN-CONTAINING PROTEIN"/>
    <property type="match status" value="1"/>
</dbReference>